<dbReference type="EMBL" id="CP026994">
    <property type="protein sequence ID" value="QLH05462.1"/>
    <property type="molecule type" value="Genomic_DNA"/>
</dbReference>
<protein>
    <submittedName>
        <fullName evidence="1">Uncharacterized protein</fullName>
    </submittedName>
</protein>
<dbReference type="OrthoDB" id="10315at2157"/>
<reference evidence="1 2" key="1">
    <citation type="submission" date="2018-02" db="EMBL/GenBank/DDBJ databases">
        <title>Complete genome of Nitrosopumilus oxyclinae HCE1.</title>
        <authorList>
            <person name="Qin W."/>
            <person name="Zheng Y."/>
            <person name="Stahl D.A."/>
        </authorList>
    </citation>
    <scope>NUCLEOTIDE SEQUENCE [LARGE SCALE GENOMIC DNA]</scope>
    <source>
        <strain evidence="1 2">HCE1</strain>
    </source>
</reference>
<sequence length="240" mass="26254">MFIKLGIIAGIVILGGMIFSNEIDNLFPTTSATVIDSLKNDADIFGSKASDSVEQRIDSSIDKIVDKTSESISNELSDAGDKISTEISEVKESSQKTIKDEISNFNPIESIQNIFTGNSNSDTNSQLSDNNISSQNTVLKISETLSLSTKQQSDDNILLQYVDTSRKTKSVNVVIRTDDKEIFSGTFFTSKFDTNVNDATGIPYYVDMIVEHEYYGTVTSSVYNPGDSSDTKINGVFSQP</sequence>
<gene>
    <name evidence="1" type="ORF">C5F49_09090</name>
</gene>
<accession>A0A7D5R9S9</accession>
<keyword evidence="2" id="KW-1185">Reference proteome</keyword>
<dbReference type="RefSeq" id="WP_179362717.1">
    <property type="nucleotide sequence ID" value="NZ_CP026994.1"/>
</dbReference>
<evidence type="ECO:0000313" key="2">
    <source>
        <dbReference type="Proteomes" id="UP000509441"/>
    </source>
</evidence>
<proteinExistence type="predicted"/>
<name>A0A7D5R9S9_9ARCH</name>
<dbReference type="Proteomes" id="UP000509441">
    <property type="component" value="Chromosome"/>
</dbReference>
<evidence type="ECO:0000313" key="1">
    <source>
        <dbReference type="EMBL" id="QLH05462.1"/>
    </source>
</evidence>
<dbReference type="AlphaFoldDB" id="A0A7D5R9S9"/>
<organism evidence="1 2">
    <name type="scientific">Nitrosopumilus oxyclinae</name>
    <dbReference type="NCBI Taxonomy" id="1959104"/>
    <lineage>
        <taxon>Archaea</taxon>
        <taxon>Nitrososphaerota</taxon>
        <taxon>Nitrososphaeria</taxon>
        <taxon>Nitrosopumilales</taxon>
        <taxon>Nitrosopumilaceae</taxon>
        <taxon>Nitrosopumilus</taxon>
    </lineage>
</organism>
<dbReference type="GeneID" id="56062154"/>
<dbReference type="KEGG" id="nox:C5F49_09090"/>